<dbReference type="AlphaFoldDB" id="U4L2U5"/>
<evidence type="ECO:0000313" key="1">
    <source>
        <dbReference type="EMBL" id="CCX06568.1"/>
    </source>
</evidence>
<dbReference type="EMBL" id="HF935298">
    <property type="protein sequence ID" value="CCX06568.1"/>
    <property type="molecule type" value="Genomic_DNA"/>
</dbReference>
<accession>U4L2U5</accession>
<evidence type="ECO:0000313" key="2">
    <source>
        <dbReference type="Proteomes" id="UP000018144"/>
    </source>
</evidence>
<name>U4L2U5_PYROM</name>
<proteinExistence type="predicted"/>
<dbReference type="Proteomes" id="UP000018144">
    <property type="component" value="Unassembled WGS sequence"/>
</dbReference>
<keyword evidence="2" id="KW-1185">Reference proteome</keyword>
<reference evidence="1 2" key="1">
    <citation type="journal article" date="2013" name="PLoS Genet.">
        <title>The genome and development-dependent transcriptomes of Pyronema confluens: a window into fungal evolution.</title>
        <authorList>
            <person name="Traeger S."/>
            <person name="Altegoer F."/>
            <person name="Freitag M."/>
            <person name="Gabaldon T."/>
            <person name="Kempken F."/>
            <person name="Kumar A."/>
            <person name="Marcet-Houben M."/>
            <person name="Poggeler S."/>
            <person name="Stajich J.E."/>
            <person name="Nowrousian M."/>
        </authorList>
    </citation>
    <scope>NUCLEOTIDE SEQUENCE [LARGE SCALE GENOMIC DNA]</scope>
    <source>
        <strain evidence="2">CBS 100304</strain>
        <tissue evidence="1">Vegetative mycelium</tissue>
    </source>
</reference>
<sequence>MPEQVTDQTKAMEDGYIFREKPLKTIPNGIIQVSQAKADKTGNCLSDGPLREDEGSCFLYVKFTNLAESVFGLSAGRLKYLKGTKSNFLSCNGTSFSDKQRFSNRWEKEASQKDLIYILSGAEGDYVSDTVYYIQD</sequence>
<gene>
    <name evidence="1" type="ORF">PCON_06155</name>
</gene>
<protein>
    <submittedName>
        <fullName evidence="1">Uncharacterized protein</fullName>
    </submittedName>
</protein>
<dbReference type="OrthoDB" id="5473314at2759"/>
<organism evidence="1 2">
    <name type="scientific">Pyronema omphalodes (strain CBS 100304)</name>
    <name type="common">Pyronema confluens</name>
    <dbReference type="NCBI Taxonomy" id="1076935"/>
    <lineage>
        <taxon>Eukaryota</taxon>
        <taxon>Fungi</taxon>
        <taxon>Dikarya</taxon>
        <taxon>Ascomycota</taxon>
        <taxon>Pezizomycotina</taxon>
        <taxon>Pezizomycetes</taxon>
        <taxon>Pezizales</taxon>
        <taxon>Pyronemataceae</taxon>
        <taxon>Pyronema</taxon>
    </lineage>
</organism>